<protein>
    <submittedName>
        <fullName evidence="2">Uncharacterized protein</fullName>
    </submittedName>
</protein>
<geneLocation type="plasmid" evidence="3">
    <name>megaplasmid MP1</name>
</geneLocation>
<dbReference type="HOGENOM" id="CLU_1522757_0_0_0"/>
<dbReference type="Proteomes" id="UP000002524">
    <property type="component" value="Plasmid MP1"/>
</dbReference>
<evidence type="ECO:0000313" key="3">
    <source>
        <dbReference type="Proteomes" id="UP000002524"/>
    </source>
</evidence>
<dbReference type="KEGG" id="dra:DR_B0054"/>
<keyword evidence="2" id="KW-0614">Plasmid</keyword>
<name>Q9RZR2_DEIRA</name>
<gene>
    <name evidence="2" type="ordered locus">DR_B0054</name>
</gene>
<keyword evidence="3" id="KW-1185">Reference proteome</keyword>
<dbReference type="EMBL" id="AE001826">
    <property type="protein sequence ID" value="AAF12635.1"/>
    <property type="molecule type" value="Genomic_DNA"/>
</dbReference>
<feature type="chain" id="PRO_5009974363" evidence="1">
    <location>
        <begin position="22"/>
        <end position="176"/>
    </location>
</feature>
<dbReference type="PIR" id="A75624">
    <property type="entry name" value="A75624"/>
</dbReference>
<evidence type="ECO:0000256" key="1">
    <source>
        <dbReference type="SAM" id="SignalP"/>
    </source>
</evidence>
<proteinExistence type="predicted"/>
<organism evidence="2 3">
    <name type="scientific">Deinococcus radiodurans (strain ATCC 13939 / DSM 20539 / JCM 16871 / CCUG 27074 / LMG 4051 / NBRC 15346 / NCIMB 9279 / VKM B-1422 / R1)</name>
    <dbReference type="NCBI Taxonomy" id="243230"/>
    <lineage>
        <taxon>Bacteria</taxon>
        <taxon>Thermotogati</taxon>
        <taxon>Deinococcota</taxon>
        <taxon>Deinococci</taxon>
        <taxon>Deinococcales</taxon>
        <taxon>Deinococcaceae</taxon>
        <taxon>Deinococcus</taxon>
    </lineage>
</organism>
<dbReference type="RefSeq" id="WP_010884051.1">
    <property type="nucleotide sequence ID" value="NC_000958.1"/>
</dbReference>
<keyword evidence="1" id="KW-0732">Signal</keyword>
<sequence length="176" mass="18857">MNPNLRTGALILASAFAPVVAGGAGQTAPTFAKSAFCQKYQCKLLSTETVAPGLTEQRYFLNAVVSNDPRTVVSTFMRGGQVVGAQYVTGTQDAFFAWNLGKPEPEMFAELVKTVTGKRPTPQFFEGIEDQCSRVYGTEKSAQIPGTTSRLSCVVSQEFSSAHGSGAARLSLRVHR</sequence>
<accession>Q9RZR2</accession>
<dbReference type="InParanoid" id="Q9RZR2"/>
<evidence type="ECO:0000313" key="2">
    <source>
        <dbReference type="EMBL" id="AAF12635.1"/>
    </source>
</evidence>
<dbReference type="PATRIC" id="fig|243230.17.peg.51"/>
<feature type="signal peptide" evidence="1">
    <location>
        <begin position="1"/>
        <end position="21"/>
    </location>
</feature>
<dbReference type="AlphaFoldDB" id="Q9RZR2"/>
<dbReference type="EnsemblBacteria" id="AAF12635">
    <property type="protein sequence ID" value="AAF12635"/>
    <property type="gene ID" value="DR_B0054"/>
</dbReference>
<reference evidence="2 3" key="1">
    <citation type="journal article" date="1999" name="Science">
        <title>Genome sequence of the radioresistant bacterium Deinococcus radiodurans R1.</title>
        <authorList>
            <person name="White O."/>
            <person name="Eisen J.A."/>
            <person name="Heidelberg J.F."/>
            <person name="Hickey E.K."/>
            <person name="Peterson J.D."/>
            <person name="Dodson R.J."/>
            <person name="Haft D.H."/>
            <person name="Gwinn M.L."/>
            <person name="Nelson W.C."/>
            <person name="Richardson D.L."/>
            <person name="Moffat K.S."/>
            <person name="Qin H."/>
            <person name="Jiang L."/>
            <person name="Pamphile W."/>
            <person name="Crosby M."/>
            <person name="Shen M."/>
            <person name="Vamathevan J.J."/>
            <person name="Lam P."/>
            <person name="McDonald L."/>
            <person name="Utterback T."/>
            <person name="Zalewski C."/>
            <person name="Makarova K.S."/>
            <person name="Aravind L."/>
            <person name="Daly M.J."/>
            <person name="Minton K.W."/>
            <person name="Fleischmann R.D."/>
            <person name="Ketchum K.A."/>
            <person name="Nelson K.E."/>
            <person name="Salzberg S."/>
            <person name="Smith H.O."/>
            <person name="Venter J.C."/>
            <person name="Fraser C.M."/>
        </authorList>
    </citation>
    <scope>NUCLEOTIDE SEQUENCE [LARGE SCALE GENOMIC DNA]</scope>
    <source>
        <strain evidence="3">ATCC 13939 / DSM 20539 / JCM 16871 / LMG 4051 / NBRC 15346 / NCIMB 9279 / R1 / VKM B-1422</strain>
    </source>
</reference>
<dbReference type="GeneID" id="69519304"/>